<dbReference type="PANTHER" id="PTHR46586:SF3">
    <property type="entry name" value="ANKYRIN REPEAT-CONTAINING PROTEIN"/>
    <property type="match status" value="1"/>
</dbReference>
<dbReference type="Gene3D" id="1.25.40.20">
    <property type="entry name" value="Ankyrin repeat-containing domain"/>
    <property type="match status" value="1"/>
</dbReference>
<dbReference type="InterPro" id="IPR052050">
    <property type="entry name" value="SecEffector_AnkRepeat"/>
</dbReference>
<sequence>MAANDEITYVVPSLLKFAYQACNVEQQTWYDNMPVQPSDLQICCHSILKIIRLNHCVKCFNSHGDRLSMFPKVKPLVQSQFSDDYIIKNICEMAAFHGHLDCMKLARTMGVPWYSPTFAQKTACDRAAKSGDLDCLVYAHQHGAQWSVFTCNYAAEKGNLDCLIYLHTNGCPYEDLTTTNAEKNGHLDCLNYALQNNCPLKENE</sequence>
<evidence type="ECO:0000313" key="1">
    <source>
        <dbReference type="EMBL" id="CAI6355768.1"/>
    </source>
</evidence>
<proteinExistence type="predicted"/>
<comment type="caution">
    <text evidence="1">The sequence shown here is derived from an EMBL/GenBank/DDBJ whole genome shotgun (WGS) entry which is preliminary data.</text>
</comment>
<dbReference type="Pfam" id="PF13637">
    <property type="entry name" value="Ank_4"/>
    <property type="match status" value="1"/>
</dbReference>
<name>A0AAV0WJ93_9HEMI</name>
<dbReference type="InterPro" id="IPR002110">
    <property type="entry name" value="Ankyrin_rpt"/>
</dbReference>
<dbReference type="Proteomes" id="UP001160148">
    <property type="component" value="Unassembled WGS sequence"/>
</dbReference>
<dbReference type="SUPFAM" id="SSF140860">
    <property type="entry name" value="Pseudo ankyrin repeat-like"/>
    <property type="match status" value="1"/>
</dbReference>
<protein>
    <submittedName>
        <fullName evidence="1">Uncharacterized protein</fullName>
    </submittedName>
</protein>
<gene>
    <name evidence="1" type="ORF">MEUPH1_LOCUS11584</name>
</gene>
<dbReference type="PANTHER" id="PTHR46586">
    <property type="entry name" value="ANKYRIN REPEAT-CONTAINING PROTEIN"/>
    <property type="match status" value="1"/>
</dbReference>
<reference evidence="1 2" key="1">
    <citation type="submission" date="2023-01" db="EMBL/GenBank/DDBJ databases">
        <authorList>
            <person name="Whitehead M."/>
        </authorList>
    </citation>
    <scope>NUCLEOTIDE SEQUENCE [LARGE SCALE GENOMIC DNA]</scope>
</reference>
<dbReference type="InterPro" id="IPR036770">
    <property type="entry name" value="Ankyrin_rpt-contain_sf"/>
</dbReference>
<evidence type="ECO:0000313" key="2">
    <source>
        <dbReference type="Proteomes" id="UP001160148"/>
    </source>
</evidence>
<dbReference type="EMBL" id="CARXXK010000002">
    <property type="protein sequence ID" value="CAI6355768.1"/>
    <property type="molecule type" value="Genomic_DNA"/>
</dbReference>
<organism evidence="1 2">
    <name type="scientific">Macrosiphum euphorbiae</name>
    <name type="common">potato aphid</name>
    <dbReference type="NCBI Taxonomy" id="13131"/>
    <lineage>
        <taxon>Eukaryota</taxon>
        <taxon>Metazoa</taxon>
        <taxon>Ecdysozoa</taxon>
        <taxon>Arthropoda</taxon>
        <taxon>Hexapoda</taxon>
        <taxon>Insecta</taxon>
        <taxon>Pterygota</taxon>
        <taxon>Neoptera</taxon>
        <taxon>Paraneoptera</taxon>
        <taxon>Hemiptera</taxon>
        <taxon>Sternorrhyncha</taxon>
        <taxon>Aphidomorpha</taxon>
        <taxon>Aphidoidea</taxon>
        <taxon>Aphididae</taxon>
        <taxon>Macrosiphini</taxon>
        <taxon>Macrosiphum</taxon>
    </lineage>
</organism>
<dbReference type="AlphaFoldDB" id="A0AAV0WJ93"/>
<accession>A0AAV0WJ93</accession>
<keyword evidence="2" id="KW-1185">Reference proteome</keyword>